<feature type="active site" evidence="4">
    <location>
        <position position="131"/>
    </location>
</feature>
<dbReference type="PANTHER" id="PTHR42872:SF3">
    <property type="entry name" value="PROTEIN-GLUTAMATE METHYLESTERASE_PROTEIN-GLUTAMINE GLUTAMINASE 1"/>
    <property type="match status" value="1"/>
</dbReference>
<evidence type="ECO:0000313" key="7">
    <source>
        <dbReference type="Proteomes" id="UP000220840"/>
    </source>
</evidence>
<dbReference type="PROSITE" id="PS50122">
    <property type="entry name" value="CHEB"/>
    <property type="match status" value="1"/>
</dbReference>
<dbReference type="Proteomes" id="UP000220840">
    <property type="component" value="Unassembled WGS sequence"/>
</dbReference>
<dbReference type="CDD" id="cd16433">
    <property type="entry name" value="CheB"/>
    <property type="match status" value="1"/>
</dbReference>
<dbReference type="OrthoDB" id="9793421at2"/>
<gene>
    <name evidence="6" type="ORF">CQ394_08275</name>
</gene>
<keyword evidence="7" id="KW-1185">Reference proteome</keyword>
<comment type="catalytic activity">
    <reaction evidence="3">
        <text>[protein]-L-glutamate 5-O-methyl ester + H2O = L-glutamyl-[protein] + methanol + H(+)</text>
        <dbReference type="Rhea" id="RHEA:23236"/>
        <dbReference type="Rhea" id="RHEA-COMP:10208"/>
        <dbReference type="Rhea" id="RHEA-COMP:10311"/>
        <dbReference type="ChEBI" id="CHEBI:15377"/>
        <dbReference type="ChEBI" id="CHEBI:15378"/>
        <dbReference type="ChEBI" id="CHEBI:17790"/>
        <dbReference type="ChEBI" id="CHEBI:29973"/>
        <dbReference type="ChEBI" id="CHEBI:82795"/>
        <dbReference type="EC" id="3.1.1.61"/>
    </reaction>
</comment>
<evidence type="ECO:0000256" key="1">
    <source>
        <dbReference type="ARBA" id="ARBA00022801"/>
    </source>
</evidence>
<proteinExistence type="predicted"/>
<name>A0A2A7MKN0_9CLOT</name>
<dbReference type="GO" id="GO:0008984">
    <property type="term" value="F:protein-glutamate methylesterase activity"/>
    <property type="evidence" value="ECO:0007669"/>
    <property type="project" value="UniProtKB-EC"/>
</dbReference>
<dbReference type="AlphaFoldDB" id="A0A2A7MKN0"/>
<evidence type="ECO:0000313" key="6">
    <source>
        <dbReference type="EMBL" id="PEG31678.1"/>
    </source>
</evidence>
<dbReference type="GO" id="GO:0000156">
    <property type="term" value="F:phosphorelay response regulator activity"/>
    <property type="evidence" value="ECO:0007669"/>
    <property type="project" value="InterPro"/>
</dbReference>
<dbReference type="GO" id="GO:0006935">
    <property type="term" value="P:chemotaxis"/>
    <property type="evidence" value="ECO:0007669"/>
    <property type="project" value="UniProtKB-UniRule"/>
</dbReference>
<dbReference type="EMBL" id="PDCJ01000001">
    <property type="protein sequence ID" value="PEG31678.1"/>
    <property type="molecule type" value="Genomic_DNA"/>
</dbReference>
<dbReference type="Pfam" id="PF01339">
    <property type="entry name" value="CheB_methylest"/>
    <property type="match status" value="1"/>
</dbReference>
<keyword evidence="1 4" id="KW-0378">Hydrolase</keyword>
<dbReference type="Gene3D" id="3.40.50.180">
    <property type="entry name" value="Methylesterase CheB, C-terminal domain"/>
    <property type="match status" value="1"/>
</dbReference>
<sequence>MKYRTIVIGSSAGGIDAIEKILKPLKKGFPAAVLIVQHLSNYSSGYMIKHLNDVCNINVKEADEKEKILLGNVYVAPANYHLLVEKDETMSFTVDPKVNHSRPAIDVLFESAAEVYRDELIGIILTGASSDGSKGLKKIKDFGGIIIVQDPGTAESIFMPNTAIKAVEVDYILTLDEIRNKLIELVVNINEKQK</sequence>
<feature type="domain" description="CheB-type methylesterase" evidence="5">
    <location>
        <begin position="1"/>
        <end position="186"/>
    </location>
</feature>
<evidence type="ECO:0000256" key="4">
    <source>
        <dbReference type="PROSITE-ProRule" id="PRU00050"/>
    </source>
</evidence>
<feature type="active site" evidence="4">
    <location>
        <position position="38"/>
    </location>
</feature>
<accession>A0A2A7MKN0</accession>
<dbReference type="PANTHER" id="PTHR42872">
    <property type="entry name" value="PROTEIN-GLUTAMATE METHYLESTERASE/PROTEIN-GLUTAMINE GLUTAMINASE"/>
    <property type="match status" value="1"/>
</dbReference>
<evidence type="ECO:0000256" key="3">
    <source>
        <dbReference type="ARBA" id="ARBA00048267"/>
    </source>
</evidence>
<dbReference type="EC" id="3.1.1.61" evidence="2"/>
<dbReference type="RefSeq" id="WP_058295835.1">
    <property type="nucleotide sequence ID" value="NZ_CAKJVD010000024.1"/>
</dbReference>
<evidence type="ECO:0000259" key="5">
    <source>
        <dbReference type="PROSITE" id="PS50122"/>
    </source>
</evidence>
<keyword evidence="4" id="KW-0145">Chemotaxis</keyword>
<dbReference type="GO" id="GO:0005737">
    <property type="term" value="C:cytoplasm"/>
    <property type="evidence" value="ECO:0007669"/>
    <property type="project" value="InterPro"/>
</dbReference>
<dbReference type="STRING" id="137838.GCA_001458595_03124"/>
<organism evidence="6 7">
    <name type="scientific">Clostridium neonatale</name>
    <dbReference type="NCBI Taxonomy" id="137838"/>
    <lineage>
        <taxon>Bacteria</taxon>
        <taxon>Bacillati</taxon>
        <taxon>Bacillota</taxon>
        <taxon>Clostridia</taxon>
        <taxon>Eubacteriales</taxon>
        <taxon>Clostridiaceae</taxon>
        <taxon>Clostridium</taxon>
    </lineage>
</organism>
<reference evidence="6 7" key="1">
    <citation type="submission" date="2017-10" db="EMBL/GenBank/DDBJ databases">
        <title>Effective Description of Clostridium neonatale sp. nov. linked to necrotizing enterocolitis in neonates and a clarification of species assignable to the genus Clostridium (Prazmowski 1880) emend. Lawson and Rainey 2016.</title>
        <authorList>
            <person name="Bernard K."/>
            <person name="Burdz T."/>
            <person name="Wiebe D."/>
            <person name="Balcewich B."/>
            <person name="Alfa M."/>
            <person name="Bernier A.-M."/>
        </authorList>
    </citation>
    <scope>NUCLEOTIDE SEQUENCE [LARGE SCALE GENOMIC DNA]</scope>
    <source>
        <strain evidence="6 7">LCDC99A005</strain>
    </source>
</reference>
<dbReference type="InterPro" id="IPR035909">
    <property type="entry name" value="CheB_C"/>
</dbReference>
<protein>
    <recommendedName>
        <fullName evidence="2">protein-glutamate methylesterase</fullName>
        <ecNumber evidence="2">3.1.1.61</ecNumber>
    </recommendedName>
</protein>
<comment type="caution">
    <text evidence="6">The sequence shown here is derived from an EMBL/GenBank/DDBJ whole genome shotgun (WGS) entry which is preliminary data.</text>
</comment>
<feature type="active site" evidence="4">
    <location>
        <position position="11"/>
    </location>
</feature>
<evidence type="ECO:0000256" key="2">
    <source>
        <dbReference type="ARBA" id="ARBA00039140"/>
    </source>
</evidence>
<dbReference type="SUPFAM" id="SSF52738">
    <property type="entry name" value="Methylesterase CheB, C-terminal domain"/>
    <property type="match status" value="1"/>
</dbReference>
<dbReference type="GeneID" id="68878111"/>
<dbReference type="InterPro" id="IPR000673">
    <property type="entry name" value="Sig_transdc_resp-reg_Me-estase"/>
</dbReference>